<dbReference type="InterPro" id="IPR031314">
    <property type="entry name" value="DNK_dom"/>
</dbReference>
<name>A0A6F9DMV2_9ASCI</name>
<dbReference type="AlphaFoldDB" id="A0A6F9DMV2"/>
<dbReference type="GO" id="GO:0005739">
    <property type="term" value="C:mitochondrion"/>
    <property type="evidence" value="ECO:0007669"/>
    <property type="project" value="GOC"/>
</dbReference>
<proteinExistence type="evidence at transcript level"/>
<dbReference type="InterPro" id="IPR050566">
    <property type="entry name" value="Deoxyribonucleoside_kinase"/>
</dbReference>
<dbReference type="PANTHER" id="PTHR10513">
    <property type="entry name" value="DEOXYNUCLEOSIDE KINASE"/>
    <property type="match status" value="1"/>
</dbReference>
<feature type="domain" description="Deoxynucleoside kinase" evidence="1">
    <location>
        <begin position="65"/>
        <end position="288"/>
    </location>
</feature>
<gene>
    <name evidence="2" type="primary">Ndufa10</name>
</gene>
<evidence type="ECO:0000259" key="1">
    <source>
        <dbReference type="Pfam" id="PF01712"/>
    </source>
</evidence>
<dbReference type="EMBL" id="LR788383">
    <property type="protein sequence ID" value="CAB3264245.1"/>
    <property type="molecule type" value="mRNA"/>
</dbReference>
<evidence type="ECO:0000313" key="2">
    <source>
        <dbReference type="EMBL" id="CAB3264245.1"/>
    </source>
</evidence>
<dbReference type="PANTHER" id="PTHR10513:SF15">
    <property type="entry name" value="NADH DEHYDROGENASE [UBIQUINONE] 1 ALPHA SUBCOMPLEX SUBUNIT 10, MITOCHONDRIAL"/>
    <property type="match status" value="1"/>
</dbReference>
<reference evidence="2" key="1">
    <citation type="submission" date="2020-04" db="EMBL/GenBank/DDBJ databases">
        <authorList>
            <person name="Neveu A P."/>
        </authorList>
    </citation>
    <scope>NUCLEOTIDE SEQUENCE</scope>
    <source>
        <tissue evidence="2">Whole embryo</tissue>
    </source>
</reference>
<dbReference type="Pfam" id="PF01712">
    <property type="entry name" value="dNK"/>
    <property type="match status" value="1"/>
</dbReference>
<dbReference type="GO" id="GO:0006120">
    <property type="term" value="P:mitochondrial electron transport, NADH to ubiquinone"/>
    <property type="evidence" value="ECO:0007669"/>
    <property type="project" value="TreeGrafter"/>
</dbReference>
<organism evidence="2">
    <name type="scientific">Phallusia mammillata</name>
    <dbReference type="NCBI Taxonomy" id="59560"/>
    <lineage>
        <taxon>Eukaryota</taxon>
        <taxon>Metazoa</taxon>
        <taxon>Chordata</taxon>
        <taxon>Tunicata</taxon>
        <taxon>Ascidiacea</taxon>
        <taxon>Phlebobranchia</taxon>
        <taxon>Ascidiidae</taxon>
        <taxon>Phallusia</taxon>
    </lineage>
</organism>
<dbReference type="Gene3D" id="3.40.50.300">
    <property type="entry name" value="P-loop containing nucleotide triphosphate hydrolases"/>
    <property type="match status" value="1"/>
</dbReference>
<accession>A0A6F9DMV2</accession>
<keyword evidence="2" id="KW-0830">Ubiquinone</keyword>
<sequence length="373" mass="44107">MLNASRITLRKCMLQKGSDAAKIFGLVVQQKVGYATLGEFIQKIRFNYFDNPRHHLDNDKWNKFFCVEGNMSSGKSKFAKELAEKLPVKLFPQATTNYDLIRLSRTYPDEKVEWNLNPKSVMQKSRILSEDKLWTDPTDWVHTFRYQQQLTCCRFHQYRDAMINILEKGEGVVMVQHFHSDVVRADAQRKMAWIDKKYWDYYDLFHYHADENMLPPQVILYLDVPAERCYENIQAGDNEAEKNIPLDYLKHVERIYKTKFLPKCRDKGVNVITLDWSNGGDIEDVVEQLDDMPSLLAPDHWWDGSNNYYRQLLNLLYNDAERSRRLGMYCPFEETWQPLWMLDAHSMEENLAPGTYHRGFNSKLGDKWVFLKS</sequence>
<protein>
    <submittedName>
        <fullName evidence="2">NADH dehydrogenase [ubiquinone] 1 alpha subcomplex subunit 10, mitochondrial-like</fullName>
    </submittedName>
</protein>
<dbReference type="InterPro" id="IPR027417">
    <property type="entry name" value="P-loop_NTPase"/>
</dbReference>
<dbReference type="SUPFAM" id="SSF52540">
    <property type="entry name" value="P-loop containing nucleoside triphosphate hydrolases"/>
    <property type="match status" value="1"/>
</dbReference>